<organism evidence="1 2">
    <name type="scientific">Nitritalea halalkaliphila LW7</name>
    <dbReference type="NCBI Taxonomy" id="1189621"/>
    <lineage>
        <taxon>Bacteria</taxon>
        <taxon>Pseudomonadati</taxon>
        <taxon>Bacteroidota</taxon>
        <taxon>Cytophagia</taxon>
        <taxon>Cytophagales</taxon>
        <taxon>Cyclobacteriaceae</taxon>
        <taxon>Nitritalea</taxon>
    </lineage>
</organism>
<name>I5C9H1_9BACT</name>
<reference evidence="1 2" key="1">
    <citation type="submission" date="2012-05" db="EMBL/GenBank/DDBJ databases">
        <title>Genome sequence of Nitritalea halalkaliphila LW7.</title>
        <authorList>
            <person name="Jangir P.K."/>
            <person name="Singh A."/>
            <person name="Shivaji S."/>
            <person name="Sharma R."/>
        </authorList>
    </citation>
    <scope>NUCLEOTIDE SEQUENCE [LARGE SCALE GENOMIC DNA]</scope>
    <source>
        <strain evidence="1 2">LW7</strain>
    </source>
</reference>
<dbReference type="AlphaFoldDB" id="I5C9H1"/>
<protein>
    <submittedName>
        <fullName evidence="1">Uncharacterized protein</fullName>
    </submittedName>
</protein>
<sequence>MPAQWVNVEIELPASLLLQYSPELSGNPAIAAGEYAWYRVLAQENIDVLLLVEYGEGTEEAGYQHPVRFLPSGSFDTAEALVLDEGPQLLRLDAGPLLLRDRLPERFSFFAFIGLPYGRAARVLIEIP</sequence>
<dbReference type="STRING" id="1189621.A3SI_02913"/>
<evidence type="ECO:0000313" key="1">
    <source>
        <dbReference type="EMBL" id="EIM78473.1"/>
    </source>
</evidence>
<comment type="caution">
    <text evidence="1">The sequence shown here is derived from an EMBL/GenBank/DDBJ whole genome shotgun (WGS) entry which is preliminary data.</text>
</comment>
<keyword evidence="2" id="KW-1185">Reference proteome</keyword>
<dbReference type="Proteomes" id="UP000005551">
    <property type="component" value="Unassembled WGS sequence"/>
</dbReference>
<evidence type="ECO:0000313" key="2">
    <source>
        <dbReference type="Proteomes" id="UP000005551"/>
    </source>
</evidence>
<dbReference type="RefSeq" id="WP_009053475.1">
    <property type="nucleotide sequence ID" value="NZ_AJYA01000005.1"/>
</dbReference>
<dbReference type="EMBL" id="AJYA01000005">
    <property type="protein sequence ID" value="EIM78473.1"/>
    <property type="molecule type" value="Genomic_DNA"/>
</dbReference>
<accession>I5C9H1</accession>
<proteinExistence type="predicted"/>
<gene>
    <name evidence="1" type="ORF">A3SI_02913</name>
</gene>